<keyword evidence="3" id="KW-1185">Reference proteome</keyword>
<proteinExistence type="predicted"/>
<organism evidence="2 3">
    <name type="scientific">Pandoraea anhela</name>
    <dbReference type="NCBI Taxonomy" id="2508295"/>
    <lineage>
        <taxon>Bacteria</taxon>
        <taxon>Pseudomonadati</taxon>
        <taxon>Pseudomonadota</taxon>
        <taxon>Betaproteobacteria</taxon>
        <taxon>Burkholderiales</taxon>
        <taxon>Burkholderiaceae</taxon>
        <taxon>Pandoraea</taxon>
    </lineage>
</organism>
<dbReference type="EMBL" id="CABPSB010000003">
    <property type="protein sequence ID" value="VVD85770.1"/>
    <property type="molecule type" value="Genomic_DNA"/>
</dbReference>
<evidence type="ECO:0000313" key="2">
    <source>
        <dbReference type="EMBL" id="VVD85770.1"/>
    </source>
</evidence>
<dbReference type="Pfam" id="PF07209">
    <property type="entry name" value="DUF1415"/>
    <property type="match status" value="1"/>
</dbReference>
<feature type="region of interest" description="Disordered" evidence="1">
    <location>
        <begin position="245"/>
        <end position="268"/>
    </location>
</feature>
<dbReference type="InterPro" id="IPR009858">
    <property type="entry name" value="DUF1415"/>
</dbReference>
<evidence type="ECO:0000256" key="1">
    <source>
        <dbReference type="SAM" id="MobiDB-lite"/>
    </source>
</evidence>
<name>A0A5E4TCB4_9BURK</name>
<sequence>MVAHLSPPGFGIHTAKLSSSDLSARAVSELQCGIRESLLRLGMSQKKHSAATPVTASAPVSGQTQDNDAVIAATRHWLTRAVIGLNLCPFAKAVHVKEQIRYVVSAARDMEGALHDLEKELQWLSDADPRSVDTTLLILPGALLDFHEYNDALFFAERLLRQRRLEGELQIASFHPDYQFEGTAPDDAENYTNRSPYPILHLLREASIDRAVEAFPEAETIYERNEALMRKMGVAGYHAWMAQPAEDEEGANDNAMDDGGNDGAPVRR</sequence>
<dbReference type="AlphaFoldDB" id="A0A5E4TCB4"/>
<reference evidence="2 3" key="1">
    <citation type="submission" date="2019-08" db="EMBL/GenBank/DDBJ databases">
        <authorList>
            <person name="Peeters C."/>
        </authorList>
    </citation>
    <scope>NUCLEOTIDE SEQUENCE [LARGE SCALE GENOMIC DNA]</scope>
    <source>
        <strain evidence="2 3">LMG 31108</strain>
    </source>
</reference>
<dbReference type="Proteomes" id="UP000406256">
    <property type="component" value="Unassembled WGS sequence"/>
</dbReference>
<evidence type="ECO:0000313" key="3">
    <source>
        <dbReference type="Proteomes" id="UP000406256"/>
    </source>
</evidence>
<protein>
    <submittedName>
        <fullName evidence="2">Peptidase</fullName>
    </submittedName>
</protein>
<feature type="compositionally biased region" description="Acidic residues" evidence="1">
    <location>
        <begin position="245"/>
        <end position="260"/>
    </location>
</feature>
<gene>
    <name evidence="2" type="ORF">PAN31108_01355</name>
</gene>
<accession>A0A5E4TCB4</accession>